<keyword evidence="5 6" id="KW-0472">Membrane</keyword>
<dbReference type="InterPro" id="IPR017039">
    <property type="entry name" value="Virul_fac_BrkB"/>
</dbReference>
<evidence type="ECO:0000256" key="4">
    <source>
        <dbReference type="ARBA" id="ARBA00022989"/>
    </source>
</evidence>
<gene>
    <name evidence="7" type="ORF">EDD57_15216</name>
</gene>
<feature type="transmembrane region" description="Helical" evidence="6">
    <location>
        <begin position="208"/>
        <end position="230"/>
    </location>
</feature>
<evidence type="ECO:0000256" key="1">
    <source>
        <dbReference type="ARBA" id="ARBA00004651"/>
    </source>
</evidence>
<dbReference type="Pfam" id="PF03631">
    <property type="entry name" value="Virul_fac_BrkB"/>
    <property type="match status" value="1"/>
</dbReference>
<dbReference type="AlphaFoldDB" id="A0A4R2RJG0"/>
<protein>
    <submittedName>
        <fullName evidence="7">Membrane protein</fullName>
    </submittedName>
</protein>
<organism evidence="7 8">
    <name type="scientific">Baia soyae</name>
    <dbReference type="NCBI Taxonomy" id="1544746"/>
    <lineage>
        <taxon>Bacteria</taxon>
        <taxon>Bacillati</taxon>
        <taxon>Bacillota</taxon>
        <taxon>Bacilli</taxon>
        <taxon>Bacillales</taxon>
        <taxon>Thermoactinomycetaceae</taxon>
        <taxon>Baia</taxon>
    </lineage>
</organism>
<feature type="transmembrane region" description="Helical" evidence="6">
    <location>
        <begin position="90"/>
        <end position="110"/>
    </location>
</feature>
<feature type="transmembrane region" description="Helical" evidence="6">
    <location>
        <begin position="30"/>
        <end position="52"/>
    </location>
</feature>
<keyword evidence="2" id="KW-1003">Cell membrane</keyword>
<keyword evidence="8" id="KW-1185">Reference proteome</keyword>
<feature type="transmembrane region" description="Helical" evidence="6">
    <location>
        <begin position="242"/>
        <end position="265"/>
    </location>
</feature>
<accession>A0A4R2RJG0</accession>
<proteinExistence type="predicted"/>
<feature type="transmembrane region" description="Helical" evidence="6">
    <location>
        <begin position="173"/>
        <end position="196"/>
    </location>
</feature>
<sequence length="284" mass="32036">MNIWKICKEVIITITHRYFEDRVGDLAAQLAYYLLLSLFPFLMLAFTIIGYLPISGSELLETIHPYAPPSTYELIRSNLYVIMDQKSGKVLSISLVATIYIASLAFHSIIRILNNAYQVKQERTFWKQLWVGFFLMVGILIGLIVSLGVSVFGEVLAHTLFPWLGATSGFIDIWLLLRWSAGSTILFIVFYSLYIFAPHTHVGYRQALPGALLATFGWQISSYFFALYVGRFGNYSLVYGNLGAWMVLLGWFYLSALILIIGGMFNATLCQITARAKDSKQESG</sequence>
<dbReference type="EMBL" id="SLXV01000052">
    <property type="protein sequence ID" value="TCP62649.1"/>
    <property type="molecule type" value="Genomic_DNA"/>
</dbReference>
<comment type="caution">
    <text evidence="7">The sequence shown here is derived from an EMBL/GenBank/DDBJ whole genome shotgun (WGS) entry which is preliminary data.</text>
</comment>
<dbReference type="PANTHER" id="PTHR30213:SF0">
    <property type="entry name" value="UPF0761 MEMBRANE PROTEIN YIHY"/>
    <property type="match status" value="1"/>
</dbReference>
<evidence type="ECO:0000313" key="8">
    <source>
        <dbReference type="Proteomes" id="UP000294746"/>
    </source>
</evidence>
<evidence type="ECO:0000256" key="3">
    <source>
        <dbReference type="ARBA" id="ARBA00022692"/>
    </source>
</evidence>
<name>A0A4R2RJG0_9BACL</name>
<keyword evidence="3 6" id="KW-0812">Transmembrane</keyword>
<keyword evidence="4 6" id="KW-1133">Transmembrane helix</keyword>
<dbReference type="NCBIfam" id="TIGR00765">
    <property type="entry name" value="yihY_not_rbn"/>
    <property type="match status" value="1"/>
</dbReference>
<dbReference type="PANTHER" id="PTHR30213">
    <property type="entry name" value="INNER MEMBRANE PROTEIN YHJD"/>
    <property type="match status" value="1"/>
</dbReference>
<evidence type="ECO:0000313" key="7">
    <source>
        <dbReference type="EMBL" id="TCP62649.1"/>
    </source>
</evidence>
<reference evidence="7 8" key="1">
    <citation type="submission" date="2019-03" db="EMBL/GenBank/DDBJ databases">
        <title>Genomic Encyclopedia of Type Strains, Phase IV (KMG-IV): sequencing the most valuable type-strain genomes for metagenomic binning, comparative biology and taxonomic classification.</title>
        <authorList>
            <person name="Goeker M."/>
        </authorList>
    </citation>
    <scope>NUCLEOTIDE SEQUENCE [LARGE SCALE GENOMIC DNA]</scope>
    <source>
        <strain evidence="7 8">DSM 46831</strain>
    </source>
</reference>
<dbReference type="PIRSF" id="PIRSF035875">
    <property type="entry name" value="RNase_BN"/>
    <property type="match status" value="1"/>
</dbReference>
<evidence type="ECO:0000256" key="6">
    <source>
        <dbReference type="SAM" id="Phobius"/>
    </source>
</evidence>
<dbReference type="GO" id="GO:0005886">
    <property type="term" value="C:plasma membrane"/>
    <property type="evidence" value="ECO:0007669"/>
    <property type="project" value="UniProtKB-SubCell"/>
</dbReference>
<evidence type="ECO:0000256" key="2">
    <source>
        <dbReference type="ARBA" id="ARBA00022475"/>
    </source>
</evidence>
<evidence type="ECO:0000256" key="5">
    <source>
        <dbReference type="ARBA" id="ARBA00023136"/>
    </source>
</evidence>
<feature type="transmembrane region" description="Helical" evidence="6">
    <location>
        <begin position="130"/>
        <end position="153"/>
    </location>
</feature>
<dbReference type="RefSeq" id="WP_165873824.1">
    <property type="nucleotide sequence ID" value="NZ_SLXV01000052.1"/>
</dbReference>
<comment type="subcellular location">
    <subcellularLocation>
        <location evidence="1">Cell membrane</location>
        <topology evidence="1">Multi-pass membrane protein</topology>
    </subcellularLocation>
</comment>
<dbReference type="Proteomes" id="UP000294746">
    <property type="component" value="Unassembled WGS sequence"/>
</dbReference>